<evidence type="ECO:0000256" key="14">
    <source>
        <dbReference type="ARBA" id="ARBA00030211"/>
    </source>
</evidence>
<dbReference type="GO" id="GO:0005886">
    <property type="term" value="C:plasma membrane"/>
    <property type="evidence" value="ECO:0007669"/>
    <property type="project" value="UniProtKB-SubCell"/>
</dbReference>
<feature type="transmembrane region" description="Helical" evidence="17">
    <location>
        <begin position="50"/>
        <end position="72"/>
    </location>
</feature>
<comment type="caution">
    <text evidence="18">The sequence shown here is derived from an EMBL/GenBank/DDBJ whole genome shotgun (WGS) entry which is preliminary data.</text>
</comment>
<proteinExistence type="inferred from homology"/>
<comment type="similarity">
    <text evidence="2">Belongs to the cytochrome c oxidase bacterial subunit 4 family.</text>
</comment>
<evidence type="ECO:0000256" key="4">
    <source>
        <dbReference type="ARBA" id="ARBA00014689"/>
    </source>
</evidence>
<keyword evidence="9 17" id="KW-1133">Transmembrane helix</keyword>
<keyword evidence="7 17" id="KW-0812">Transmembrane</keyword>
<evidence type="ECO:0000256" key="17">
    <source>
        <dbReference type="SAM" id="Phobius"/>
    </source>
</evidence>
<comment type="subunit">
    <text evidence="3">Heterooctamer of two A chains, two B chains, two C chains and two D chains.</text>
</comment>
<keyword evidence="5" id="KW-0813">Transport</keyword>
<evidence type="ECO:0000256" key="11">
    <source>
        <dbReference type="ARBA" id="ARBA00023136"/>
    </source>
</evidence>
<dbReference type="PANTHER" id="PTHR36835:SF1">
    <property type="entry name" value="CYTOCHROME BO(3) UBIQUINOL OXIDASE SUBUNIT 4"/>
    <property type="match status" value="1"/>
</dbReference>
<dbReference type="GO" id="GO:0015990">
    <property type="term" value="P:electron transport coupled proton transport"/>
    <property type="evidence" value="ECO:0007669"/>
    <property type="project" value="InterPro"/>
</dbReference>
<evidence type="ECO:0000256" key="8">
    <source>
        <dbReference type="ARBA" id="ARBA00022982"/>
    </source>
</evidence>
<evidence type="ECO:0000256" key="2">
    <source>
        <dbReference type="ARBA" id="ARBA00008079"/>
    </source>
</evidence>
<evidence type="ECO:0000256" key="3">
    <source>
        <dbReference type="ARBA" id="ARBA00011700"/>
    </source>
</evidence>
<keyword evidence="8" id="KW-0249">Electron transport</keyword>
<dbReference type="GO" id="GO:0015078">
    <property type="term" value="F:proton transmembrane transporter activity"/>
    <property type="evidence" value="ECO:0007669"/>
    <property type="project" value="TreeGrafter"/>
</dbReference>
<gene>
    <name evidence="18" type="ORF">FHS81_002574</name>
</gene>
<comment type="function">
    <text evidence="12">Cytochrome bo(3) ubiquinol terminal oxidase is the component of the aerobic respiratory chain of E.coli that predominates when cells are grown at high aeration. Has proton pump activity across the membrane in addition to electron transfer, pumping 2 protons/electron.</text>
</comment>
<dbReference type="InterPro" id="IPR005171">
    <property type="entry name" value="Cyt_c_oxidase_su4_prok"/>
</dbReference>
<dbReference type="AlphaFoldDB" id="A0A7W5Z5C2"/>
<dbReference type="InterPro" id="IPR050968">
    <property type="entry name" value="Cytochrome_c_oxidase_bac_sub4"/>
</dbReference>
<evidence type="ECO:0000256" key="13">
    <source>
        <dbReference type="ARBA" id="ARBA00030071"/>
    </source>
</evidence>
<evidence type="ECO:0000313" key="18">
    <source>
        <dbReference type="EMBL" id="MBB3810473.1"/>
    </source>
</evidence>
<dbReference type="PANTHER" id="PTHR36835">
    <property type="entry name" value="CYTOCHROME BO(3) UBIQUINOL OXIDASE SUBUNIT 4"/>
    <property type="match status" value="1"/>
</dbReference>
<evidence type="ECO:0000313" key="19">
    <source>
        <dbReference type="Proteomes" id="UP000537592"/>
    </source>
</evidence>
<sequence>MRNDLPSGQPVNGNEDEASERLNFIVGFVLAMILTIISFGLVAMKLLPPASMLATLGVLAIIQIAVHLRCFLHIDYEKSHRDDLRLVILTAIMIAIVVGGTIWILWDQHVRMMA</sequence>
<feature type="transmembrane region" description="Helical" evidence="17">
    <location>
        <begin position="21"/>
        <end position="44"/>
    </location>
</feature>
<keyword evidence="11 17" id="KW-0472">Membrane</keyword>
<dbReference type="GO" id="GO:0019646">
    <property type="term" value="P:aerobic electron transport chain"/>
    <property type="evidence" value="ECO:0007669"/>
    <property type="project" value="TreeGrafter"/>
</dbReference>
<comment type="subcellular location">
    <subcellularLocation>
        <location evidence="1">Cell membrane</location>
        <topology evidence="1">Multi-pass membrane protein</topology>
    </subcellularLocation>
</comment>
<evidence type="ECO:0000256" key="7">
    <source>
        <dbReference type="ARBA" id="ARBA00022692"/>
    </source>
</evidence>
<keyword evidence="19" id="KW-1185">Reference proteome</keyword>
<dbReference type="Pfam" id="PF03626">
    <property type="entry name" value="COX4_pro"/>
    <property type="match status" value="1"/>
</dbReference>
<name>A0A7W5Z5C2_9HYPH</name>
<organism evidence="18 19">
    <name type="scientific">Pseudochelatococcus contaminans</name>
    <dbReference type="NCBI Taxonomy" id="1538103"/>
    <lineage>
        <taxon>Bacteria</taxon>
        <taxon>Pseudomonadati</taxon>
        <taxon>Pseudomonadota</taxon>
        <taxon>Alphaproteobacteria</taxon>
        <taxon>Hyphomicrobiales</taxon>
        <taxon>Chelatococcaceae</taxon>
        <taxon>Pseudochelatococcus</taxon>
    </lineage>
</organism>
<evidence type="ECO:0000256" key="15">
    <source>
        <dbReference type="ARBA" id="ARBA00031887"/>
    </source>
</evidence>
<dbReference type="InterPro" id="IPR014210">
    <property type="entry name" value="Cyt_o_ubiqinol_oxidase_su4"/>
</dbReference>
<evidence type="ECO:0000256" key="12">
    <source>
        <dbReference type="ARBA" id="ARBA00025694"/>
    </source>
</evidence>
<evidence type="ECO:0000256" key="5">
    <source>
        <dbReference type="ARBA" id="ARBA00022448"/>
    </source>
</evidence>
<dbReference type="EMBL" id="JACICC010000006">
    <property type="protein sequence ID" value="MBB3810473.1"/>
    <property type="molecule type" value="Genomic_DNA"/>
</dbReference>
<keyword evidence="6" id="KW-1003">Cell membrane</keyword>
<evidence type="ECO:0000256" key="9">
    <source>
        <dbReference type="ARBA" id="ARBA00022989"/>
    </source>
</evidence>
<protein>
    <recommendedName>
        <fullName evidence="4">Cytochrome bo(3) ubiquinol oxidase subunit 4</fullName>
    </recommendedName>
    <alternativeName>
        <fullName evidence="16">Cytochrome o ubiquinol oxidase subunit 4</fullName>
    </alternativeName>
    <alternativeName>
        <fullName evidence="13">Oxidase bo(3) subunit 4</fullName>
    </alternativeName>
    <alternativeName>
        <fullName evidence="14">Ubiquinol oxidase polypeptide IV</fullName>
    </alternativeName>
    <alternativeName>
        <fullName evidence="15">Ubiquinol oxidase subunit 4</fullName>
    </alternativeName>
</protein>
<feature type="transmembrane region" description="Helical" evidence="17">
    <location>
        <begin position="84"/>
        <end position="106"/>
    </location>
</feature>
<reference evidence="18 19" key="1">
    <citation type="submission" date="2020-08" db="EMBL/GenBank/DDBJ databases">
        <title>Genomic Encyclopedia of Type Strains, Phase IV (KMG-IV): sequencing the most valuable type-strain genomes for metagenomic binning, comparative biology and taxonomic classification.</title>
        <authorList>
            <person name="Goeker M."/>
        </authorList>
    </citation>
    <scope>NUCLEOTIDE SEQUENCE [LARGE SCALE GENOMIC DNA]</scope>
    <source>
        <strain evidence="18 19">DSM 28760</strain>
    </source>
</reference>
<dbReference type="NCBIfam" id="TIGR02847">
    <property type="entry name" value="CyoD"/>
    <property type="match status" value="1"/>
</dbReference>
<dbReference type="GO" id="GO:0009486">
    <property type="term" value="F:cytochrome bo3 ubiquinol oxidase activity"/>
    <property type="evidence" value="ECO:0007669"/>
    <property type="project" value="InterPro"/>
</dbReference>
<dbReference type="Proteomes" id="UP000537592">
    <property type="component" value="Unassembled WGS sequence"/>
</dbReference>
<evidence type="ECO:0000256" key="16">
    <source>
        <dbReference type="ARBA" id="ARBA00032185"/>
    </source>
</evidence>
<evidence type="ECO:0000256" key="10">
    <source>
        <dbReference type="ARBA" id="ARBA00023002"/>
    </source>
</evidence>
<keyword evidence="10" id="KW-0560">Oxidoreductase</keyword>
<dbReference type="GO" id="GO:0009319">
    <property type="term" value="C:cytochrome o ubiquinol oxidase complex"/>
    <property type="evidence" value="ECO:0007669"/>
    <property type="project" value="TreeGrafter"/>
</dbReference>
<dbReference type="RefSeq" id="WP_183753475.1">
    <property type="nucleotide sequence ID" value="NZ_JACICC010000006.1"/>
</dbReference>
<evidence type="ECO:0000256" key="1">
    <source>
        <dbReference type="ARBA" id="ARBA00004651"/>
    </source>
</evidence>
<accession>A0A7W5Z5C2</accession>
<evidence type="ECO:0000256" key="6">
    <source>
        <dbReference type="ARBA" id="ARBA00022475"/>
    </source>
</evidence>